<comment type="similarity">
    <text evidence="7">Belongs to the MraZ family.</text>
</comment>
<dbReference type="PROSITE" id="PS51740">
    <property type="entry name" value="SPOVT_ABRB"/>
    <property type="match status" value="2"/>
</dbReference>
<feature type="domain" description="SpoVT-AbrB" evidence="8">
    <location>
        <begin position="5"/>
        <end position="47"/>
    </location>
</feature>
<dbReference type="AlphaFoldDB" id="A0A1F6C5C3"/>
<evidence type="ECO:0000313" key="9">
    <source>
        <dbReference type="EMBL" id="OGG44278.1"/>
    </source>
</evidence>
<accession>A0A1F6C5C3</accession>
<dbReference type="Gene3D" id="3.40.1550.20">
    <property type="entry name" value="Transcriptional regulator MraZ domain"/>
    <property type="match status" value="1"/>
</dbReference>
<dbReference type="SUPFAM" id="SSF89447">
    <property type="entry name" value="AbrB/MazE/MraZ-like"/>
    <property type="match status" value="1"/>
</dbReference>
<reference evidence="9 10" key="1">
    <citation type="journal article" date="2016" name="Nat. Commun.">
        <title>Thousands of microbial genomes shed light on interconnected biogeochemical processes in an aquifer system.</title>
        <authorList>
            <person name="Anantharaman K."/>
            <person name="Brown C.T."/>
            <person name="Hug L.A."/>
            <person name="Sharon I."/>
            <person name="Castelle C.J."/>
            <person name="Probst A.J."/>
            <person name="Thomas B.C."/>
            <person name="Singh A."/>
            <person name="Wilkins M.J."/>
            <person name="Karaoz U."/>
            <person name="Brodie E.L."/>
            <person name="Williams K.H."/>
            <person name="Hubbard S.S."/>
            <person name="Banfield J.F."/>
        </authorList>
    </citation>
    <scope>NUCLEOTIDE SEQUENCE [LARGE SCALE GENOMIC DNA]</scope>
</reference>
<dbReference type="Proteomes" id="UP000178249">
    <property type="component" value="Unassembled WGS sequence"/>
</dbReference>
<evidence type="ECO:0000256" key="1">
    <source>
        <dbReference type="ARBA" id="ARBA00013860"/>
    </source>
</evidence>
<dbReference type="InterPro" id="IPR037914">
    <property type="entry name" value="SpoVT-AbrB_sf"/>
</dbReference>
<protein>
    <recommendedName>
        <fullName evidence="1 7">Transcriptional regulator MraZ</fullName>
    </recommendedName>
</protein>
<dbReference type="Pfam" id="PF02381">
    <property type="entry name" value="MraZ"/>
    <property type="match status" value="2"/>
</dbReference>
<proteinExistence type="inferred from homology"/>
<evidence type="ECO:0000259" key="8">
    <source>
        <dbReference type="PROSITE" id="PS51740"/>
    </source>
</evidence>
<evidence type="ECO:0000256" key="4">
    <source>
        <dbReference type="ARBA" id="ARBA00023015"/>
    </source>
</evidence>
<dbReference type="CDD" id="cd16321">
    <property type="entry name" value="MraZ_C"/>
    <property type="match status" value="1"/>
</dbReference>
<dbReference type="InterPro" id="IPR035644">
    <property type="entry name" value="MraZ_C"/>
</dbReference>
<dbReference type="InterPro" id="IPR038619">
    <property type="entry name" value="MraZ_sf"/>
</dbReference>
<organism evidence="9 10">
    <name type="scientific">Candidatus Kaiserbacteria bacterium RIFCSPHIGHO2_01_FULL_48_10</name>
    <dbReference type="NCBI Taxonomy" id="1798476"/>
    <lineage>
        <taxon>Bacteria</taxon>
        <taxon>Candidatus Kaiseribacteriota</taxon>
    </lineage>
</organism>
<evidence type="ECO:0000256" key="5">
    <source>
        <dbReference type="ARBA" id="ARBA00023125"/>
    </source>
</evidence>
<dbReference type="GO" id="GO:2000143">
    <property type="term" value="P:negative regulation of DNA-templated transcription initiation"/>
    <property type="evidence" value="ECO:0007669"/>
    <property type="project" value="TreeGrafter"/>
</dbReference>
<dbReference type="InterPro" id="IPR035642">
    <property type="entry name" value="MraZ_N"/>
</dbReference>
<name>A0A1F6C5C3_9BACT</name>
<gene>
    <name evidence="7" type="primary">mraZ</name>
    <name evidence="9" type="ORF">A2841_02770</name>
</gene>
<dbReference type="GO" id="GO:0009295">
    <property type="term" value="C:nucleoid"/>
    <property type="evidence" value="ECO:0007669"/>
    <property type="project" value="UniProtKB-SubCell"/>
</dbReference>
<dbReference type="GO" id="GO:0051301">
    <property type="term" value="P:cell division"/>
    <property type="evidence" value="ECO:0007669"/>
    <property type="project" value="UniProtKB-KW"/>
</dbReference>
<dbReference type="InterPro" id="IPR007159">
    <property type="entry name" value="SpoVT-AbrB_dom"/>
</dbReference>
<evidence type="ECO:0000313" key="10">
    <source>
        <dbReference type="Proteomes" id="UP000178249"/>
    </source>
</evidence>
<keyword evidence="9" id="KW-0131">Cell cycle</keyword>
<dbReference type="EMBL" id="MFKP01000014">
    <property type="protein sequence ID" value="OGG44278.1"/>
    <property type="molecule type" value="Genomic_DNA"/>
</dbReference>
<keyword evidence="2 7" id="KW-0963">Cytoplasm</keyword>
<comment type="subunit">
    <text evidence="7">Forms oligomers.</text>
</comment>
<keyword evidence="4 7" id="KW-0805">Transcription regulation</keyword>
<keyword evidence="5 7" id="KW-0238">DNA-binding</keyword>
<evidence type="ECO:0000256" key="6">
    <source>
        <dbReference type="ARBA" id="ARBA00023163"/>
    </source>
</evidence>
<evidence type="ECO:0000256" key="7">
    <source>
        <dbReference type="HAMAP-Rule" id="MF_01008"/>
    </source>
</evidence>
<dbReference type="InterPro" id="IPR020603">
    <property type="entry name" value="MraZ_dom"/>
</dbReference>
<evidence type="ECO:0000256" key="3">
    <source>
        <dbReference type="ARBA" id="ARBA00022737"/>
    </source>
</evidence>
<dbReference type="CDD" id="cd16320">
    <property type="entry name" value="MraZ_N"/>
    <property type="match status" value="1"/>
</dbReference>
<dbReference type="PANTHER" id="PTHR34701:SF1">
    <property type="entry name" value="TRANSCRIPTIONAL REGULATOR MRAZ"/>
    <property type="match status" value="1"/>
</dbReference>
<dbReference type="GO" id="GO:0005737">
    <property type="term" value="C:cytoplasm"/>
    <property type="evidence" value="ECO:0007669"/>
    <property type="project" value="UniProtKB-UniRule"/>
</dbReference>
<evidence type="ECO:0000256" key="2">
    <source>
        <dbReference type="ARBA" id="ARBA00022490"/>
    </source>
</evidence>
<dbReference type="HAMAP" id="MF_01008">
    <property type="entry name" value="MraZ"/>
    <property type="match status" value="1"/>
</dbReference>
<comment type="caution">
    <text evidence="9">The sequence shown here is derived from an EMBL/GenBank/DDBJ whole genome shotgun (WGS) entry which is preliminary data.</text>
</comment>
<feature type="domain" description="SpoVT-AbrB" evidence="8">
    <location>
        <begin position="76"/>
        <end position="119"/>
    </location>
</feature>
<keyword evidence="3" id="KW-0677">Repeat</keyword>
<keyword evidence="9" id="KW-0132">Cell division</keyword>
<dbReference type="InterPro" id="IPR003444">
    <property type="entry name" value="MraZ"/>
</dbReference>
<keyword evidence="6 7" id="KW-0804">Transcription</keyword>
<dbReference type="GO" id="GO:0000976">
    <property type="term" value="F:transcription cis-regulatory region binding"/>
    <property type="evidence" value="ECO:0007669"/>
    <property type="project" value="TreeGrafter"/>
</dbReference>
<sequence length="144" mass="16321">MLIGEYQHTLDPKKRLSLPSKFRKELGKTVIMTRGLDQCLFIYAPAAWKKLTEKFAELSLGSTDTRGFNRFMLSGAVDAEVDGAGRILIPDFLKDFAELKTDVVVAGIGNRVEVWDRKRWDEYKKRIEMEANQIAQKLGDLGAI</sequence>
<dbReference type="PANTHER" id="PTHR34701">
    <property type="entry name" value="TRANSCRIPTIONAL REGULATOR MRAZ"/>
    <property type="match status" value="1"/>
</dbReference>
<dbReference type="NCBIfam" id="TIGR00242">
    <property type="entry name" value="division/cell wall cluster transcriptional repressor MraZ"/>
    <property type="match status" value="1"/>
</dbReference>
<dbReference type="GO" id="GO:0003700">
    <property type="term" value="F:DNA-binding transcription factor activity"/>
    <property type="evidence" value="ECO:0007669"/>
    <property type="project" value="UniProtKB-UniRule"/>
</dbReference>
<comment type="subcellular location">
    <subcellularLocation>
        <location evidence="7">Cytoplasm</location>
        <location evidence="7">Nucleoid</location>
    </subcellularLocation>
</comment>